<keyword evidence="1" id="KW-0315">Glutamine amidotransferase</keyword>
<accession>A0A6M2BT86</accession>
<gene>
    <name evidence="2" type="ORF">G7Y85_11120</name>
</gene>
<dbReference type="Gene3D" id="3.60.20.10">
    <property type="entry name" value="Glutamine Phosphoribosylpyrophosphate, subunit 1, domain 1"/>
    <property type="match status" value="1"/>
</dbReference>
<dbReference type="Proteomes" id="UP000472676">
    <property type="component" value="Unassembled WGS sequence"/>
</dbReference>
<evidence type="ECO:0000256" key="1">
    <source>
        <dbReference type="ARBA" id="ARBA00022962"/>
    </source>
</evidence>
<keyword evidence="3" id="KW-1185">Reference proteome</keyword>
<evidence type="ECO:0000313" key="2">
    <source>
        <dbReference type="EMBL" id="NGY05323.1"/>
    </source>
</evidence>
<reference evidence="2 3" key="1">
    <citation type="journal article" date="2014" name="Int. J. Syst. Evol. Microbiol.">
        <title>Solimonas terrae sp. nov., isolated from soil.</title>
        <authorList>
            <person name="Kim S.J."/>
            <person name="Moon J.Y."/>
            <person name="Weon H.Y."/>
            <person name="Ahn J.H."/>
            <person name="Chen W.M."/>
            <person name="Kwon S.W."/>
        </authorList>
    </citation>
    <scope>NUCLEOTIDE SEQUENCE [LARGE SCALE GENOMIC DNA]</scope>
    <source>
        <strain evidence="2 3">KIS83-12</strain>
    </source>
</reference>
<dbReference type="AlphaFoldDB" id="A0A6M2BT86"/>
<dbReference type="RefSeq" id="WP_166256538.1">
    <property type="nucleotide sequence ID" value="NZ_JAAMOW010000005.1"/>
</dbReference>
<name>A0A6M2BT86_9GAMM</name>
<proteinExistence type="predicted"/>
<evidence type="ECO:0008006" key="4">
    <source>
        <dbReference type="Google" id="ProtNLM"/>
    </source>
</evidence>
<dbReference type="Pfam" id="PF13230">
    <property type="entry name" value="GATase_4"/>
    <property type="match status" value="1"/>
</dbReference>
<sequence>MCLIIHKPAGVEIAEEMLAAAAAHNPDGWGLMGFDPDGRLLIQRRATVDVAELIDVEHALRDSEYVLHLRRQTRGGSGLDNVHPFKVIDGIWLMHNGTLKLKLRVPGKSDTWHFVTDVLRPLAQRHRGLLSDRAFVQIVEFGLRADNKLALVDQRLGRIVIVNRACGAEVDGLWLSNTRWLDRELYPLAHTLQPQERRVGVRELRFV</sequence>
<dbReference type="InterPro" id="IPR026869">
    <property type="entry name" value="EgtC-like"/>
</dbReference>
<evidence type="ECO:0000313" key="3">
    <source>
        <dbReference type="Proteomes" id="UP000472676"/>
    </source>
</evidence>
<protein>
    <recommendedName>
        <fullName evidence="4">Glutamine amidotransferase type-2 domain-containing protein</fullName>
    </recommendedName>
</protein>
<dbReference type="EMBL" id="JAAMOW010000005">
    <property type="protein sequence ID" value="NGY05323.1"/>
    <property type="molecule type" value="Genomic_DNA"/>
</dbReference>
<dbReference type="InterPro" id="IPR029055">
    <property type="entry name" value="Ntn_hydrolases_N"/>
</dbReference>
<dbReference type="SUPFAM" id="SSF56235">
    <property type="entry name" value="N-terminal nucleophile aminohydrolases (Ntn hydrolases)"/>
    <property type="match status" value="1"/>
</dbReference>
<comment type="caution">
    <text evidence="2">The sequence shown here is derived from an EMBL/GenBank/DDBJ whole genome shotgun (WGS) entry which is preliminary data.</text>
</comment>
<organism evidence="2 3">
    <name type="scientific">Solimonas terrae</name>
    <dbReference type="NCBI Taxonomy" id="1396819"/>
    <lineage>
        <taxon>Bacteria</taxon>
        <taxon>Pseudomonadati</taxon>
        <taxon>Pseudomonadota</taxon>
        <taxon>Gammaproteobacteria</taxon>
        <taxon>Nevskiales</taxon>
        <taxon>Nevskiaceae</taxon>
        <taxon>Solimonas</taxon>
    </lineage>
</organism>